<protein>
    <recommendedName>
        <fullName evidence="9">Major facilitator superfamily (MFS) profile domain-containing protein</fullName>
    </recommendedName>
</protein>
<gene>
    <name evidence="7" type="ORF">LTR25_010713</name>
</gene>
<dbReference type="AlphaFoldDB" id="A0AAV9PUD7"/>
<comment type="caution">
    <text evidence="7">The sequence shown here is derived from an EMBL/GenBank/DDBJ whole genome shotgun (WGS) entry which is preliminary data.</text>
</comment>
<keyword evidence="5 6" id="KW-0472">Membrane</keyword>
<feature type="transmembrane region" description="Helical" evidence="6">
    <location>
        <begin position="118"/>
        <end position="136"/>
    </location>
</feature>
<name>A0AAV9PUD7_9PEZI</name>
<reference evidence="7 8" key="1">
    <citation type="submission" date="2023-06" db="EMBL/GenBank/DDBJ databases">
        <title>Black Yeasts Isolated from many extreme environments.</title>
        <authorList>
            <person name="Coleine C."/>
            <person name="Stajich J.E."/>
            <person name="Selbmann L."/>
        </authorList>
    </citation>
    <scope>NUCLEOTIDE SEQUENCE [LARGE SCALE GENOMIC DNA]</scope>
    <source>
        <strain evidence="7 8">CCFEE 5887</strain>
    </source>
</reference>
<accession>A0AAV9PUD7</accession>
<dbReference type="GO" id="GO:0022857">
    <property type="term" value="F:transmembrane transporter activity"/>
    <property type="evidence" value="ECO:0007669"/>
    <property type="project" value="TreeGrafter"/>
</dbReference>
<dbReference type="SUPFAM" id="SSF103473">
    <property type="entry name" value="MFS general substrate transporter"/>
    <property type="match status" value="1"/>
</dbReference>
<evidence type="ECO:0000313" key="7">
    <source>
        <dbReference type="EMBL" id="KAK5528047.1"/>
    </source>
</evidence>
<feature type="transmembrane region" description="Helical" evidence="6">
    <location>
        <begin position="178"/>
        <end position="198"/>
    </location>
</feature>
<evidence type="ECO:0000256" key="6">
    <source>
        <dbReference type="SAM" id="Phobius"/>
    </source>
</evidence>
<keyword evidence="4 6" id="KW-1133">Transmembrane helix</keyword>
<evidence type="ECO:0008006" key="9">
    <source>
        <dbReference type="Google" id="ProtNLM"/>
    </source>
</evidence>
<organism evidence="7 8">
    <name type="scientific">Vermiconidia calcicola</name>
    <dbReference type="NCBI Taxonomy" id="1690605"/>
    <lineage>
        <taxon>Eukaryota</taxon>
        <taxon>Fungi</taxon>
        <taxon>Dikarya</taxon>
        <taxon>Ascomycota</taxon>
        <taxon>Pezizomycotina</taxon>
        <taxon>Dothideomycetes</taxon>
        <taxon>Dothideomycetidae</taxon>
        <taxon>Mycosphaerellales</taxon>
        <taxon>Extremaceae</taxon>
        <taxon>Vermiconidia</taxon>
    </lineage>
</organism>
<comment type="subcellular location">
    <subcellularLocation>
        <location evidence="1">Membrane</location>
        <topology evidence="1">Multi-pass membrane protein</topology>
    </subcellularLocation>
</comment>
<evidence type="ECO:0000256" key="5">
    <source>
        <dbReference type="ARBA" id="ARBA00023136"/>
    </source>
</evidence>
<feature type="transmembrane region" description="Helical" evidence="6">
    <location>
        <begin position="57"/>
        <end position="75"/>
    </location>
</feature>
<dbReference type="EMBL" id="JAXLQG010000029">
    <property type="protein sequence ID" value="KAK5528047.1"/>
    <property type="molecule type" value="Genomic_DNA"/>
</dbReference>
<evidence type="ECO:0000256" key="4">
    <source>
        <dbReference type="ARBA" id="ARBA00022989"/>
    </source>
</evidence>
<evidence type="ECO:0000256" key="2">
    <source>
        <dbReference type="ARBA" id="ARBA00022448"/>
    </source>
</evidence>
<dbReference type="Proteomes" id="UP001345827">
    <property type="component" value="Unassembled WGS sequence"/>
</dbReference>
<keyword evidence="8" id="KW-1185">Reference proteome</keyword>
<dbReference type="GO" id="GO:0016020">
    <property type="term" value="C:membrane"/>
    <property type="evidence" value="ECO:0007669"/>
    <property type="project" value="UniProtKB-SubCell"/>
</dbReference>
<evidence type="ECO:0000313" key="8">
    <source>
        <dbReference type="Proteomes" id="UP001345827"/>
    </source>
</evidence>
<keyword evidence="2" id="KW-0813">Transport</keyword>
<sequence length="236" mass="25899">MAEAQTAAPKAQAEAVLHDKEILGSNVVDSAAPTDITQTPEEREAEARFERRLKWKIDLVILPMMALMYFLSSMARNDLGNAKVAGMTEDLNISPKQYSNLASISWSATSCFKFQGQFQFSCAMMMWGVFTACHVIANTYGTLMGLRFLVGVAEAFLEGGVFYLSFWYTYTELATRGAIFYSTSALAGSFNGLIAYGIEKNLAGDRGWEPWQWLYLVEGVLPIGFAVPSAPAPGHA</sequence>
<dbReference type="InterPro" id="IPR036259">
    <property type="entry name" value="MFS_trans_sf"/>
</dbReference>
<dbReference type="PANTHER" id="PTHR43791:SF36">
    <property type="entry name" value="TRANSPORTER, PUTATIVE (AFU_ORTHOLOGUE AFUA_6G08340)-RELATED"/>
    <property type="match status" value="1"/>
</dbReference>
<proteinExistence type="predicted"/>
<dbReference type="Gene3D" id="1.20.1250.20">
    <property type="entry name" value="MFS general substrate transporter like domains"/>
    <property type="match status" value="1"/>
</dbReference>
<keyword evidence="3 6" id="KW-0812">Transmembrane</keyword>
<feature type="transmembrane region" description="Helical" evidence="6">
    <location>
        <begin position="148"/>
        <end position="166"/>
    </location>
</feature>
<evidence type="ECO:0000256" key="3">
    <source>
        <dbReference type="ARBA" id="ARBA00022692"/>
    </source>
</evidence>
<evidence type="ECO:0000256" key="1">
    <source>
        <dbReference type="ARBA" id="ARBA00004141"/>
    </source>
</evidence>
<dbReference type="PANTHER" id="PTHR43791">
    <property type="entry name" value="PERMEASE-RELATED"/>
    <property type="match status" value="1"/>
</dbReference>